<dbReference type="OrthoDB" id="545571at2759"/>
<dbReference type="AlphaFoldDB" id="A0A150H0X8"/>
<keyword evidence="3" id="KW-1185">Reference proteome</keyword>
<feature type="compositionally biased region" description="Gly residues" evidence="1">
    <location>
        <begin position="227"/>
        <end position="239"/>
    </location>
</feature>
<feature type="compositionally biased region" description="Low complexity" evidence="1">
    <location>
        <begin position="451"/>
        <end position="463"/>
    </location>
</feature>
<organism evidence="2 3">
    <name type="scientific">Gonium pectorale</name>
    <name type="common">Green alga</name>
    <dbReference type="NCBI Taxonomy" id="33097"/>
    <lineage>
        <taxon>Eukaryota</taxon>
        <taxon>Viridiplantae</taxon>
        <taxon>Chlorophyta</taxon>
        <taxon>core chlorophytes</taxon>
        <taxon>Chlorophyceae</taxon>
        <taxon>CS clade</taxon>
        <taxon>Chlamydomonadales</taxon>
        <taxon>Volvocaceae</taxon>
        <taxon>Gonium</taxon>
    </lineage>
</organism>
<reference evidence="3" key="1">
    <citation type="journal article" date="2016" name="Nat. Commun.">
        <title>The Gonium pectorale genome demonstrates co-option of cell cycle regulation during the evolution of multicellularity.</title>
        <authorList>
            <person name="Hanschen E.R."/>
            <person name="Marriage T.N."/>
            <person name="Ferris P.J."/>
            <person name="Hamaji T."/>
            <person name="Toyoda A."/>
            <person name="Fujiyama A."/>
            <person name="Neme R."/>
            <person name="Noguchi H."/>
            <person name="Minakuchi Y."/>
            <person name="Suzuki M."/>
            <person name="Kawai-Toyooka H."/>
            <person name="Smith D.R."/>
            <person name="Sparks H."/>
            <person name="Anderson J."/>
            <person name="Bakaric R."/>
            <person name="Luria V."/>
            <person name="Karger A."/>
            <person name="Kirschner M.W."/>
            <person name="Durand P.M."/>
            <person name="Michod R.E."/>
            <person name="Nozaki H."/>
            <person name="Olson B.J."/>
        </authorList>
    </citation>
    <scope>NUCLEOTIDE SEQUENCE [LARGE SCALE GENOMIC DNA]</scope>
    <source>
        <strain evidence="3">NIES-2863</strain>
    </source>
</reference>
<feature type="compositionally biased region" description="Pro residues" evidence="1">
    <location>
        <begin position="1"/>
        <end position="19"/>
    </location>
</feature>
<comment type="caution">
    <text evidence="2">The sequence shown here is derived from an EMBL/GenBank/DDBJ whole genome shotgun (WGS) entry which is preliminary data.</text>
</comment>
<proteinExistence type="predicted"/>
<dbReference type="Proteomes" id="UP000075714">
    <property type="component" value="Unassembled WGS sequence"/>
</dbReference>
<accession>A0A150H0X8</accession>
<feature type="region of interest" description="Disordered" evidence="1">
    <location>
        <begin position="216"/>
        <end position="239"/>
    </location>
</feature>
<name>A0A150H0X8_GONPE</name>
<feature type="region of interest" description="Disordered" evidence="1">
    <location>
        <begin position="1"/>
        <end position="54"/>
    </location>
</feature>
<feature type="region of interest" description="Disordered" evidence="1">
    <location>
        <begin position="427"/>
        <end position="466"/>
    </location>
</feature>
<sequence length="477" mass="48942">MRRPPPITPPTPPVAPPGSAPDDDRGGGGSLNSADGGVDHGGSSATGAGDGVAPPEEMKVEVVETAARGSAIGQPLVDDTLDSTVNPPPLERSSLADYAASADHWLLTDSKLVQYDEFVARGLLMVRNMARSDPRFAVSAPGNWLPYVRDSLISKHSQGIAAGCDNTDAQYASMALANISMNTCLKQPLLRHGVLQRSGDVLLAALRLLGGGTADDTNNHSKAGAGTAAGGSANGSGGANGGRKTVALLKAATYIVTLLTCLSVEGFGREQLSLHGVTRLAADLQDRALTSLGPEHPLSRRLALMAEVSNAAEFLDGMSEDGAGAAAGGCRDGGLNSNSGPLAVVWDLPEVHDPKGISGASVTSLRSQTALGDVQKRGFMGHKTPFLTETAAPSLNATSTGMRSNSSSPMVARQESARLELPFNLVRGQASGGGTQTSGASKGHRLTGFESGSPSRRPSASGSINLRGFSRMYTSEL</sequence>
<evidence type="ECO:0000256" key="1">
    <source>
        <dbReference type="SAM" id="MobiDB-lite"/>
    </source>
</evidence>
<evidence type="ECO:0000313" key="2">
    <source>
        <dbReference type="EMBL" id="KXZ55694.1"/>
    </source>
</evidence>
<evidence type="ECO:0000313" key="3">
    <source>
        <dbReference type="Proteomes" id="UP000075714"/>
    </source>
</evidence>
<gene>
    <name evidence="2" type="ORF">GPECTOR_2g1244</name>
</gene>
<protein>
    <submittedName>
        <fullName evidence="2">Uncharacterized protein</fullName>
    </submittedName>
</protein>
<dbReference type="EMBL" id="LSYV01000003">
    <property type="protein sequence ID" value="KXZ55694.1"/>
    <property type="molecule type" value="Genomic_DNA"/>
</dbReference>